<dbReference type="EMBL" id="JALLPJ020000049">
    <property type="protein sequence ID" value="KAL3804253.1"/>
    <property type="molecule type" value="Genomic_DNA"/>
</dbReference>
<gene>
    <name evidence="1" type="ORF">ACHAWO_009854</name>
</gene>
<evidence type="ECO:0008006" key="3">
    <source>
        <dbReference type="Google" id="ProtNLM"/>
    </source>
</evidence>
<keyword evidence="2" id="KW-1185">Reference proteome</keyword>
<dbReference type="PANTHER" id="PTHR14614">
    <property type="entry name" value="HEPATOCELLULAR CARCINOMA-ASSOCIATED ANTIGEN"/>
    <property type="match status" value="1"/>
</dbReference>
<proteinExistence type="predicted"/>
<dbReference type="Pfam" id="PF10294">
    <property type="entry name" value="Methyltransf_16"/>
    <property type="match status" value="1"/>
</dbReference>
<dbReference type="InterPro" id="IPR019410">
    <property type="entry name" value="Methyltransf_16"/>
</dbReference>
<organism evidence="1 2">
    <name type="scientific">Cyclotella atomus</name>
    <dbReference type="NCBI Taxonomy" id="382360"/>
    <lineage>
        <taxon>Eukaryota</taxon>
        <taxon>Sar</taxon>
        <taxon>Stramenopiles</taxon>
        <taxon>Ochrophyta</taxon>
        <taxon>Bacillariophyta</taxon>
        <taxon>Coscinodiscophyceae</taxon>
        <taxon>Thalassiosirophycidae</taxon>
        <taxon>Stephanodiscales</taxon>
        <taxon>Stephanodiscaceae</taxon>
        <taxon>Cyclotella</taxon>
    </lineage>
</organism>
<sequence length="274" mass="30744">MRGSAWQRSCLGYKERFVDDFEFNGIRVRQFPSRSVFEKAVSDAIGANVLDASDDEADNDRVPDTAFTVWDASVLLGIYASRKDVWSRLTKKKAPPNCSRPIVTLELGAGTGVASLLFATSEVVRETKYTYNMMMTDLQSAINFTRLNVHANIHNIPNNVTITTQPLRWGRVDDMDALLRDIGHPDILFGADLLYTCDKSVISALAETVVMLTGRVAVFAVCKMHRPESIDFFVSLIECNFDVRHIPASSVQMDLLASDDDFAVLELWRRKSRI</sequence>
<protein>
    <recommendedName>
        <fullName evidence="3">Calmodulin-lysine N-methyltransferase</fullName>
    </recommendedName>
</protein>
<evidence type="ECO:0000313" key="1">
    <source>
        <dbReference type="EMBL" id="KAL3804253.1"/>
    </source>
</evidence>
<dbReference type="PANTHER" id="PTHR14614:SF109">
    <property type="entry name" value="RIBOSOMAL LYSINE N-METHYLTRANSFERASE 5"/>
    <property type="match status" value="1"/>
</dbReference>
<dbReference type="Gene3D" id="3.40.50.150">
    <property type="entry name" value="Vaccinia Virus protein VP39"/>
    <property type="match status" value="1"/>
</dbReference>
<evidence type="ECO:0000313" key="2">
    <source>
        <dbReference type="Proteomes" id="UP001530400"/>
    </source>
</evidence>
<dbReference type="Proteomes" id="UP001530400">
    <property type="component" value="Unassembled WGS sequence"/>
</dbReference>
<name>A0ABD3QVL3_9STRA</name>
<accession>A0ABD3QVL3</accession>
<comment type="caution">
    <text evidence="1">The sequence shown here is derived from an EMBL/GenBank/DDBJ whole genome shotgun (WGS) entry which is preliminary data.</text>
</comment>
<dbReference type="AlphaFoldDB" id="A0ABD3QVL3"/>
<dbReference type="InterPro" id="IPR029063">
    <property type="entry name" value="SAM-dependent_MTases_sf"/>
</dbReference>
<reference evidence="1 2" key="1">
    <citation type="submission" date="2024-10" db="EMBL/GenBank/DDBJ databases">
        <title>Updated reference genomes for cyclostephanoid diatoms.</title>
        <authorList>
            <person name="Roberts W.R."/>
            <person name="Alverson A.J."/>
        </authorList>
    </citation>
    <scope>NUCLEOTIDE SEQUENCE [LARGE SCALE GENOMIC DNA]</scope>
    <source>
        <strain evidence="1 2">AJA010-31</strain>
    </source>
</reference>